<name>A0A0K2LFD0_9LACO</name>
<proteinExistence type="predicted"/>
<dbReference type="PANTHER" id="PTHR34353:SF2">
    <property type="entry name" value="CRISPR-ASSOCIATED ENDONUCLEASE CAS1 1"/>
    <property type="match status" value="1"/>
</dbReference>
<evidence type="ECO:0000313" key="11">
    <source>
        <dbReference type="Proteomes" id="UP000061546"/>
    </source>
</evidence>
<organism evidence="10 11">
    <name type="scientific">Companilactobacillus heilongjiangensis</name>
    <dbReference type="NCBI Taxonomy" id="1074467"/>
    <lineage>
        <taxon>Bacteria</taxon>
        <taxon>Bacillati</taxon>
        <taxon>Bacillota</taxon>
        <taxon>Bacilli</taxon>
        <taxon>Lactobacillales</taxon>
        <taxon>Lactobacillaceae</taxon>
        <taxon>Companilactobacillus</taxon>
    </lineage>
</organism>
<dbReference type="OrthoDB" id="9803119at2"/>
<dbReference type="InterPro" id="IPR050646">
    <property type="entry name" value="Cas1"/>
</dbReference>
<dbReference type="GO" id="GO:0051607">
    <property type="term" value="P:defense response to virus"/>
    <property type="evidence" value="ECO:0007669"/>
    <property type="project" value="UniProtKB-KW"/>
</dbReference>
<dbReference type="Gene3D" id="1.20.120.920">
    <property type="entry name" value="CRISPR-associated endonuclease Cas1, C-terminal domain"/>
    <property type="match status" value="1"/>
</dbReference>
<dbReference type="GO" id="GO:0043571">
    <property type="term" value="P:maintenance of CRISPR repeat elements"/>
    <property type="evidence" value="ECO:0007669"/>
    <property type="project" value="InterPro"/>
</dbReference>
<reference evidence="10 11" key="1">
    <citation type="submission" date="2015-08" db="EMBL/GenBank/DDBJ databases">
        <title>Genomic sequence of Lactobacillus heilongjiangensis DSM 28069, isolated from Chinese traditional pickle.</title>
        <authorList>
            <person name="Jiang X."/>
            <person name="Zheng B."/>
            <person name="Cheng H."/>
        </authorList>
    </citation>
    <scope>NUCLEOTIDE SEQUENCE [LARGE SCALE GENOMIC DNA]</scope>
    <source>
        <strain evidence="10 11">DSM 28069</strain>
    </source>
</reference>
<evidence type="ECO:0000256" key="1">
    <source>
        <dbReference type="ARBA" id="ARBA00022722"/>
    </source>
</evidence>
<dbReference type="EMBL" id="CP012559">
    <property type="protein sequence ID" value="ALB29893.1"/>
    <property type="molecule type" value="Genomic_DNA"/>
</dbReference>
<evidence type="ECO:0000256" key="5">
    <source>
        <dbReference type="ARBA" id="ARBA00022842"/>
    </source>
</evidence>
<dbReference type="InterPro" id="IPR002729">
    <property type="entry name" value="CRISPR-assoc_Cas1"/>
</dbReference>
<keyword evidence="4" id="KW-0378">Hydrolase</keyword>
<dbReference type="GO" id="GO:0016787">
    <property type="term" value="F:hydrolase activity"/>
    <property type="evidence" value="ECO:0007669"/>
    <property type="project" value="UniProtKB-KW"/>
</dbReference>
<dbReference type="PANTHER" id="PTHR34353">
    <property type="entry name" value="CRISPR-ASSOCIATED ENDONUCLEASE CAS1 1"/>
    <property type="match status" value="1"/>
</dbReference>
<dbReference type="STRING" id="1074467.JP39_11300"/>
<comment type="subunit">
    <text evidence="9">Homodimer, forms a heterotetramer with a Cas2 homodimer.</text>
</comment>
<sequence>MGWRTIYITQKAKLSYKANHLLIQTDMDLKQIPFHQINCIVIATTQSVITGYLVSELIENNIKVVFCSPDHNPCAELNGYYNNIQRNQNIEDQISWSIPAKQELWTDIVKNKIENQIALMEKDNLDTSDIVTEYSSIQANDSTNREAVIARKYFPALFNEDFTRGSDSKVNAMLNYGYTILLSATNQEVAAQGYLTQLGIHHHSLRNCFNLSSDLMEPFRQFVDSKVLERIDYDFDEYVKLELVDVLNHEITYNDKTFILKNALSQYIHDCFSFLNSQRDTIGKVGFKNEV</sequence>
<dbReference type="NCBIfam" id="TIGR03639">
    <property type="entry name" value="cas1_NMENI"/>
    <property type="match status" value="1"/>
</dbReference>
<keyword evidence="5" id="KW-0460">Magnesium</keyword>
<dbReference type="GO" id="GO:0046872">
    <property type="term" value="F:metal ion binding"/>
    <property type="evidence" value="ECO:0007669"/>
    <property type="project" value="UniProtKB-KW"/>
</dbReference>
<evidence type="ECO:0000256" key="9">
    <source>
        <dbReference type="ARBA" id="ARBA00038592"/>
    </source>
</evidence>
<dbReference type="KEGG" id="lhi:JP39_11300"/>
<dbReference type="AlphaFoldDB" id="A0A0K2LFD0"/>
<keyword evidence="1" id="KW-0540">Nuclease</keyword>
<dbReference type="Proteomes" id="UP000061546">
    <property type="component" value="Chromosome"/>
</dbReference>
<dbReference type="GO" id="GO:0003677">
    <property type="term" value="F:DNA binding"/>
    <property type="evidence" value="ECO:0007669"/>
    <property type="project" value="UniProtKB-KW"/>
</dbReference>
<dbReference type="Gene3D" id="3.100.10.20">
    <property type="entry name" value="CRISPR-associated endonuclease Cas1, N-terminal domain"/>
    <property type="match status" value="1"/>
</dbReference>
<evidence type="ECO:0000256" key="3">
    <source>
        <dbReference type="ARBA" id="ARBA00022759"/>
    </source>
</evidence>
<dbReference type="RefSeq" id="WP_041499989.1">
    <property type="nucleotide sequence ID" value="NZ_BJDV01000003.1"/>
</dbReference>
<keyword evidence="8" id="KW-0464">Manganese</keyword>
<evidence type="ECO:0000256" key="6">
    <source>
        <dbReference type="ARBA" id="ARBA00023118"/>
    </source>
</evidence>
<dbReference type="InterPro" id="IPR042206">
    <property type="entry name" value="CRISPR-assoc_Cas1_C"/>
</dbReference>
<dbReference type="NCBIfam" id="TIGR00287">
    <property type="entry name" value="cas1"/>
    <property type="match status" value="1"/>
</dbReference>
<accession>A0A0K2LFD0</accession>
<evidence type="ECO:0000256" key="7">
    <source>
        <dbReference type="ARBA" id="ARBA00023125"/>
    </source>
</evidence>
<dbReference type="GO" id="GO:0004520">
    <property type="term" value="F:DNA endonuclease activity"/>
    <property type="evidence" value="ECO:0007669"/>
    <property type="project" value="InterPro"/>
</dbReference>
<gene>
    <name evidence="10" type="ORF">JP39_11300</name>
</gene>
<evidence type="ECO:0000256" key="8">
    <source>
        <dbReference type="ARBA" id="ARBA00023211"/>
    </source>
</evidence>
<evidence type="ECO:0000256" key="2">
    <source>
        <dbReference type="ARBA" id="ARBA00022723"/>
    </source>
</evidence>
<dbReference type="InterPro" id="IPR042211">
    <property type="entry name" value="CRISPR-assoc_Cas1_N"/>
</dbReference>
<keyword evidence="7" id="KW-0238">DNA-binding</keyword>
<evidence type="ECO:0000313" key="10">
    <source>
        <dbReference type="EMBL" id="ALB29893.1"/>
    </source>
</evidence>
<keyword evidence="11" id="KW-1185">Reference proteome</keyword>
<keyword evidence="3" id="KW-0255">Endonuclease</keyword>
<keyword evidence="6" id="KW-0051">Antiviral defense</keyword>
<dbReference type="Pfam" id="PF01867">
    <property type="entry name" value="Cas_Cas1"/>
    <property type="match status" value="1"/>
</dbReference>
<keyword evidence="2" id="KW-0479">Metal-binding</keyword>
<protein>
    <submittedName>
        <fullName evidence="10">CRISPR-associated protein Cas1</fullName>
    </submittedName>
</protein>
<dbReference type="InterPro" id="IPR019855">
    <property type="entry name" value="CRISPR-assoc_Cas1_NMENI"/>
</dbReference>
<evidence type="ECO:0000256" key="4">
    <source>
        <dbReference type="ARBA" id="ARBA00022801"/>
    </source>
</evidence>